<keyword evidence="2" id="KW-1185">Reference proteome</keyword>
<dbReference type="SUPFAM" id="SSF56219">
    <property type="entry name" value="DNase I-like"/>
    <property type="match status" value="1"/>
</dbReference>
<dbReference type="PANTHER" id="PTHR23227:SF67">
    <property type="entry name" value="CRANIOFACIAL DEVELOPMENT PROTEIN 2-LIKE"/>
    <property type="match status" value="1"/>
</dbReference>
<sequence length="244" mass="27543">MECQNHATKLDQVLNEMDLFKLDLLGLCDTRWPGQGDKLNKNGSTILFSGKGEHEDRLNGVAIIISKNARKSLLEWKPISDRILTVRIKSSVRLITIIQCYAPREVSEEEPKDVFYQELSSTLQKVKKGDIIILMGDLNANVGSNNEEYENIMGQHGLGQRNSNGERLIELCMEHDLIIGGTQFPHKDIHKVTWTSPDQQTQNQIDRIAINKKWRGCLNDVRNKCSADVGSGHHLRNGEAVLTM</sequence>
<dbReference type="Proteomes" id="UP001458880">
    <property type="component" value="Unassembled WGS sequence"/>
</dbReference>
<name>A0AAW1KKK7_POPJA</name>
<dbReference type="CDD" id="cd09076">
    <property type="entry name" value="L1-EN"/>
    <property type="match status" value="1"/>
</dbReference>
<protein>
    <recommendedName>
        <fullName evidence="3">Endonuclease/exonuclease/phosphatase domain-containing protein</fullName>
    </recommendedName>
</protein>
<dbReference type="PANTHER" id="PTHR23227">
    <property type="entry name" value="BUCENTAUR RELATED"/>
    <property type="match status" value="1"/>
</dbReference>
<evidence type="ECO:0000313" key="1">
    <source>
        <dbReference type="EMBL" id="KAK9719683.1"/>
    </source>
</evidence>
<evidence type="ECO:0000313" key="2">
    <source>
        <dbReference type="Proteomes" id="UP001458880"/>
    </source>
</evidence>
<proteinExistence type="predicted"/>
<dbReference type="Gene3D" id="3.60.10.10">
    <property type="entry name" value="Endonuclease/exonuclease/phosphatase"/>
    <property type="match status" value="1"/>
</dbReference>
<dbReference type="InterPro" id="IPR036691">
    <property type="entry name" value="Endo/exonu/phosph_ase_sf"/>
</dbReference>
<reference evidence="1 2" key="1">
    <citation type="journal article" date="2024" name="BMC Genomics">
        <title>De novo assembly and annotation of Popillia japonica's genome with initial clues to its potential as an invasive pest.</title>
        <authorList>
            <person name="Cucini C."/>
            <person name="Boschi S."/>
            <person name="Funari R."/>
            <person name="Cardaioli E."/>
            <person name="Iannotti N."/>
            <person name="Marturano G."/>
            <person name="Paoli F."/>
            <person name="Bruttini M."/>
            <person name="Carapelli A."/>
            <person name="Frati F."/>
            <person name="Nardi F."/>
        </authorList>
    </citation>
    <scope>NUCLEOTIDE SEQUENCE [LARGE SCALE GENOMIC DNA]</scope>
    <source>
        <strain evidence="1">DMR45628</strain>
    </source>
</reference>
<comment type="caution">
    <text evidence="1">The sequence shown here is derived from an EMBL/GenBank/DDBJ whole genome shotgun (WGS) entry which is preliminary data.</text>
</comment>
<organism evidence="1 2">
    <name type="scientific">Popillia japonica</name>
    <name type="common">Japanese beetle</name>
    <dbReference type="NCBI Taxonomy" id="7064"/>
    <lineage>
        <taxon>Eukaryota</taxon>
        <taxon>Metazoa</taxon>
        <taxon>Ecdysozoa</taxon>
        <taxon>Arthropoda</taxon>
        <taxon>Hexapoda</taxon>
        <taxon>Insecta</taxon>
        <taxon>Pterygota</taxon>
        <taxon>Neoptera</taxon>
        <taxon>Endopterygota</taxon>
        <taxon>Coleoptera</taxon>
        <taxon>Polyphaga</taxon>
        <taxon>Scarabaeiformia</taxon>
        <taxon>Scarabaeidae</taxon>
        <taxon>Rutelinae</taxon>
        <taxon>Popillia</taxon>
    </lineage>
</organism>
<evidence type="ECO:0008006" key="3">
    <source>
        <dbReference type="Google" id="ProtNLM"/>
    </source>
</evidence>
<accession>A0AAW1KKK7</accession>
<dbReference type="InterPro" id="IPR027124">
    <property type="entry name" value="Swc5/CFDP1/2"/>
</dbReference>
<dbReference type="AlphaFoldDB" id="A0AAW1KKK7"/>
<dbReference type="EMBL" id="JASPKY010000217">
    <property type="protein sequence ID" value="KAK9719683.1"/>
    <property type="molecule type" value="Genomic_DNA"/>
</dbReference>
<gene>
    <name evidence="1" type="ORF">QE152_g22489</name>
</gene>